<organism evidence="17 18">
    <name type="scientific">Talaromyces rugulosus</name>
    <name type="common">Penicillium rugulosum</name>
    <dbReference type="NCBI Taxonomy" id="121627"/>
    <lineage>
        <taxon>Eukaryota</taxon>
        <taxon>Fungi</taxon>
        <taxon>Dikarya</taxon>
        <taxon>Ascomycota</taxon>
        <taxon>Pezizomycotina</taxon>
        <taxon>Eurotiomycetes</taxon>
        <taxon>Eurotiomycetidae</taxon>
        <taxon>Eurotiales</taxon>
        <taxon>Trichocomaceae</taxon>
        <taxon>Talaromyces</taxon>
        <taxon>Talaromyces sect. Islandici</taxon>
    </lineage>
</organism>
<dbReference type="InterPro" id="IPR050603">
    <property type="entry name" value="MYST_HAT"/>
</dbReference>
<dbReference type="PANTHER" id="PTHR10615">
    <property type="entry name" value="HISTONE ACETYLTRANSFERASE"/>
    <property type="match status" value="1"/>
</dbReference>
<dbReference type="Pfam" id="PF01853">
    <property type="entry name" value="MOZ_SAS"/>
    <property type="match status" value="1"/>
</dbReference>
<dbReference type="EMBL" id="CP055899">
    <property type="protein sequence ID" value="QKX56505.1"/>
    <property type="molecule type" value="Genomic_DNA"/>
</dbReference>
<evidence type="ECO:0000256" key="11">
    <source>
        <dbReference type="ARBA" id="ARBA00023242"/>
    </source>
</evidence>
<dbReference type="OrthoDB" id="787137at2759"/>
<dbReference type="GO" id="GO:0046972">
    <property type="term" value="F:histone H4K16 acetyltransferase activity"/>
    <property type="evidence" value="ECO:0007669"/>
    <property type="project" value="TreeGrafter"/>
</dbReference>
<keyword evidence="11" id="KW-0539">Nucleus</keyword>
<evidence type="ECO:0000256" key="15">
    <source>
        <dbReference type="SAM" id="MobiDB-lite"/>
    </source>
</evidence>
<keyword evidence="4" id="KW-0808">Transferase</keyword>
<dbReference type="FunFam" id="3.40.630.30:FF:000067">
    <property type="entry name" value="Histone acetyltransferase"/>
    <property type="match status" value="1"/>
</dbReference>
<dbReference type="EC" id="2.3.1.48" evidence="3"/>
<keyword evidence="18" id="KW-1185">Reference proteome</keyword>
<comment type="function">
    <text evidence="13">Catalytic component of the NuA4 histone acetyltransferase (HAT) complex which is involved in epigenetic transcriptional activation of selected genes principally by acetylation of nucleosomal histones H4, H3, H2B, H2A and H2A variant H2A.Z. Acetylates histone H4 to form H4K5ac, H4K8ac, H4K12ac and H4K16ac, histone H3 to form H3K14ac, and histone H2A to form H2AK4ac and H2AK7ac. The NuA4 complex is involved in the DNA damage response and is required for chromosome segregation. The NuA4 complex plays a direct role in repair of DNA double-strand breaks (DSBs) through homologous recombination. Recruitment to promoters depends on H3K4me. Also acetylates non-histone proteins. In addition to protein acetyltransferase, can use different acyl-CoA substrates, such as 2-hydroxyisobutanoyl-CoA (2-hydroxyisobutyryl-CoA) or (2E)-butenoyl-CoA (crotonyl-CoA), and is able to mediate protein 2-hydroxyisobutyrylation and crotonylation, respectively.</text>
</comment>
<keyword evidence="12" id="KW-0012">Acyltransferase</keyword>
<evidence type="ECO:0000256" key="10">
    <source>
        <dbReference type="ARBA" id="ARBA00023163"/>
    </source>
</evidence>
<dbReference type="Gene3D" id="1.10.10.10">
    <property type="entry name" value="Winged helix-like DNA-binding domain superfamily/Winged helix DNA-binding domain"/>
    <property type="match status" value="1"/>
</dbReference>
<evidence type="ECO:0000256" key="13">
    <source>
        <dbReference type="ARBA" id="ARBA00045805"/>
    </source>
</evidence>
<evidence type="ECO:0000256" key="6">
    <source>
        <dbReference type="ARBA" id="ARBA00022771"/>
    </source>
</evidence>
<dbReference type="InterPro" id="IPR002717">
    <property type="entry name" value="HAT_MYST-type"/>
</dbReference>
<evidence type="ECO:0000256" key="1">
    <source>
        <dbReference type="ARBA" id="ARBA00004123"/>
    </source>
</evidence>
<dbReference type="KEGG" id="trg:TRUGW13939_03610"/>
<evidence type="ECO:0000256" key="2">
    <source>
        <dbReference type="ARBA" id="ARBA00010107"/>
    </source>
</evidence>
<dbReference type="Gene3D" id="3.40.630.30">
    <property type="match status" value="1"/>
</dbReference>
<proteinExistence type="inferred from homology"/>
<dbReference type="AlphaFoldDB" id="A0A7H8QSP8"/>
<sequence length="418" mass="47803">MPLFRIETDDMDSPEISTGPAYFQYFFHELLTPFGFHANDLYSELCSVLNPGLRDYNLLGSCNFRPKNAALNAGNSRDTKHATIAADRGVKRVVLGDISFQTWYHSIYPEELVNKQTDVLYVCRWCFRYTCDAAAYSKHTRVCTCQRSPPGTKIYEHGGYAVWEIDGEDQKLFAQNLSLFAKLFLDHKSVFFDVTSFLYYVLTFVDSKDPDHYYVLGYFSKEKLSWDPNNLACILIFPPYQHKQLGKLLMGVSYKLSAWEWEGGLIGGPERPLSEMGNRSYTRFWAERMARYFLLGPPGGDPDNFVQQKQMVAKAAKKRPPWERMTVREIGLATGMLAEDVITTLKEMGVVEPEPPTKRQKKAPSTSAGDEEGVIIRKSNVLEWAKIHNVTLRDPVREDGFIGEWAPEYIQLRQDSSD</sequence>
<dbReference type="InterPro" id="IPR036388">
    <property type="entry name" value="WH-like_DNA-bd_sf"/>
</dbReference>
<dbReference type="GO" id="GO:0005634">
    <property type="term" value="C:nucleus"/>
    <property type="evidence" value="ECO:0007669"/>
    <property type="project" value="UniProtKB-SubCell"/>
</dbReference>
<evidence type="ECO:0000259" key="16">
    <source>
        <dbReference type="PROSITE" id="PS51726"/>
    </source>
</evidence>
<evidence type="ECO:0000256" key="4">
    <source>
        <dbReference type="ARBA" id="ARBA00022679"/>
    </source>
</evidence>
<evidence type="ECO:0000313" key="18">
    <source>
        <dbReference type="Proteomes" id="UP000509510"/>
    </source>
</evidence>
<dbReference type="SUPFAM" id="SSF55729">
    <property type="entry name" value="Acyl-CoA N-acyltransferases (Nat)"/>
    <property type="match status" value="1"/>
</dbReference>
<evidence type="ECO:0000256" key="3">
    <source>
        <dbReference type="ARBA" id="ARBA00013184"/>
    </source>
</evidence>
<evidence type="ECO:0000256" key="7">
    <source>
        <dbReference type="ARBA" id="ARBA00022833"/>
    </source>
</evidence>
<dbReference type="Gene3D" id="3.30.60.60">
    <property type="entry name" value="N-acetyl transferase-like"/>
    <property type="match status" value="1"/>
</dbReference>
<comment type="similarity">
    <text evidence="2">Belongs to the MYST (SAS/MOZ) family.</text>
</comment>
<dbReference type="InterPro" id="IPR016181">
    <property type="entry name" value="Acyl_CoA_acyltransferase"/>
</dbReference>
<dbReference type="RefSeq" id="XP_035342683.1">
    <property type="nucleotide sequence ID" value="XM_035486790.1"/>
</dbReference>
<evidence type="ECO:0000256" key="12">
    <source>
        <dbReference type="ARBA" id="ARBA00023315"/>
    </source>
</evidence>
<feature type="active site" description="Proton donor/acceptor" evidence="14">
    <location>
        <position position="270"/>
    </location>
</feature>
<keyword evidence="5" id="KW-0479">Metal-binding</keyword>
<keyword evidence="6" id="KW-0863">Zinc-finger</keyword>
<dbReference type="InterPro" id="IPR040706">
    <property type="entry name" value="Zf-MYST"/>
</dbReference>
<evidence type="ECO:0000256" key="5">
    <source>
        <dbReference type="ARBA" id="ARBA00022723"/>
    </source>
</evidence>
<evidence type="ECO:0000256" key="14">
    <source>
        <dbReference type="PIRSR" id="PIRSR602717-51"/>
    </source>
</evidence>
<gene>
    <name evidence="17" type="ORF">TRUGW13939_03610</name>
</gene>
<evidence type="ECO:0000256" key="8">
    <source>
        <dbReference type="ARBA" id="ARBA00022990"/>
    </source>
</evidence>
<name>A0A7H8QSP8_TALRU</name>
<accession>A0A7H8QSP8</accession>
<feature type="region of interest" description="Disordered" evidence="15">
    <location>
        <begin position="351"/>
        <end position="372"/>
    </location>
</feature>
<protein>
    <recommendedName>
        <fullName evidence="3">histone acetyltransferase</fullName>
        <ecNumber evidence="3">2.3.1.48</ecNumber>
    </recommendedName>
</protein>
<comment type="subcellular location">
    <subcellularLocation>
        <location evidence="1">Nucleus</location>
    </subcellularLocation>
</comment>
<evidence type="ECO:0000313" key="17">
    <source>
        <dbReference type="EMBL" id="QKX56505.1"/>
    </source>
</evidence>
<keyword evidence="8" id="KW-0007">Acetylation</keyword>
<dbReference type="GeneID" id="55991113"/>
<dbReference type="PANTHER" id="PTHR10615:SF219">
    <property type="entry name" value="HISTONE ACETYLTRANSFERASE KAT5"/>
    <property type="match status" value="1"/>
</dbReference>
<keyword evidence="7" id="KW-0862">Zinc</keyword>
<feature type="domain" description="MYST-type HAT" evidence="16">
    <location>
        <begin position="85"/>
        <end position="407"/>
    </location>
</feature>
<dbReference type="Pfam" id="PF17772">
    <property type="entry name" value="zf-MYST"/>
    <property type="match status" value="1"/>
</dbReference>
<keyword evidence="9" id="KW-0805">Transcription regulation</keyword>
<keyword evidence="10" id="KW-0804">Transcription</keyword>
<dbReference type="GO" id="GO:0035267">
    <property type="term" value="C:NuA4 histone acetyltransferase complex"/>
    <property type="evidence" value="ECO:0007669"/>
    <property type="project" value="TreeGrafter"/>
</dbReference>
<evidence type="ECO:0000256" key="9">
    <source>
        <dbReference type="ARBA" id="ARBA00023015"/>
    </source>
</evidence>
<dbReference type="PROSITE" id="PS51726">
    <property type="entry name" value="MYST_HAT"/>
    <property type="match status" value="1"/>
</dbReference>
<dbReference type="GO" id="GO:0006355">
    <property type="term" value="P:regulation of DNA-templated transcription"/>
    <property type="evidence" value="ECO:0007669"/>
    <property type="project" value="InterPro"/>
</dbReference>
<dbReference type="Proteomes" id="UP000509510">
    <property type="component" value="Chromosome II"/>
</dbReference>
<dbReference type="GO" id="GO:0008270">
    <property type="term" value="F:zinc ion binding"/>
    <property type="evidence" value="ECO:0007669"/>
    <property type="project" value="UniProtKB-KW"/>
</dbReference>
<reference evidence="18" key="1">
    <citation type="submission" date="2020-06" db="EMBL/GenBank/DDBJ databases">
        <title>A chromosome-scale genome assembly of Talaromyces rugulosus W13939.</title>
        <authorList>
            <person name="Wang B."/>
            <person name="Guo L."/>
            <person name="Ye K."/>
            <person name="Wang L."/>
        </authorList>
    </citation>
    <scope>NUCLEOTIDE SEQUENCE [LARGE SCALE GENOMIC DNA]</scope>
    <source>
        <strain evidence="18">W13939</strain>
    </source>
</reference>